<dbReference type="PANTHER" id="PTHR21485:SF3">
    <property type="entry name" value="N-ACYLNEURAMINATE CYTIDYLYLTRANSFERASE"/>
    <property type="match status" value="1"/>
</dbReference>
<evidence type="ECO:0000313" key="8">
    <source>
        <dbReference type="EMBL" id="TCS85466.1"/>
    </source>
</evidence>
<accession>A0A4R3KNS2</accession>
<dbReference type="SFLD" id="SFLDG01138">
    <property type="entry name" value="C1.6.2:_Deoxy-d-mannose-octulo"/>
    <property type="match status" value="1"/>
</dbReference>
<evidence type="ECO:0000256" key="6">
    <source>
        <dbReference type="ARBA" id="ARBA00022842"/>
    </source>
</evidence>
<dbReference type="InterPro" id="IPR036412">
    <property type="entry name" value="HAD-like_sf"/>
</dbReference>
<evidence type="ECO:0000256" key="2">
    <source>
        <dbReference type="ARBA" id="ARBA00005893"/>
    </source>
</evidence>
<keyword evidence="6 7" id="KW-0460">Magnesium</keyword>
<dbReference type="PIRSF" id="PIRSF006118">
    <property type="entry name" value="KDO8-P_Ptase"/>
    <property type="match status" value="1"/>
</dbReference>
<evidence type="ECO:0000256" key="7">
    <source>
        <dbReference type="PIRSR" id="PIRSR006118-2"/>
    </source>
</evidence>
<feature type="binding site" evidence="7">
    <location>
        <position position="18"/>
    </location>
    <ligand>
        <name>substrate</name>
    </ligand>
</feature>
<comment type="cofactor">
    <cofactor evidence="1 7">
        <name>Mg(2+)</name>
        <dbReference type="ChEBI" id="CHEBI:18420"/>
    </cofactor>
</comment>
<feature type="binding site" evidence="7">
    <location>
        <position position="109"/>
    </location>
    <ligand>
        <name>Mg(2+)</name>
        <dbReference type="ChEBI" id="CHEBI:18420"/>
    </ligand>
</feature>
<evidence type="ECO:0000256" key="1">
    <source>
        <dbReference type="ARBA" id="ARBA00001946"/>
    </source>
</evidence>
<dbReference type="Proteomes" id="UP000295807">
    <property type="component" value="Unassembled WGS sequence"/>
</dbReference>
<dbReference type="InterPro" id="IPR050793">
    <property type="entry name" value="CMP-NeuNAc_synthase"/>
</dbReference>
<sequence>MTFHSRLGSITTFIFDMDGVLTDGSLFATETGELVRRFNIKDGYALKLAKEKGFHVALISGGKSPSAKQRFLDLGIPDVYMGVADKAEVFKDYLFENDIEAGQVLYMGDDLPDYDVMKMVGLPACPSDASGEIKAISLYISPFCGGEGCVRDVIEKVLKVQDKWV</sequence>
<dbReference type="GO" id="GO:0008781">
    <property type="term" value="F:N-acylneuraminate cytidylyltransferase activity"/>
    <property type="evidence" value="ECO:0007669"/>
    <property type="project" value="TreeGrafter"/>
</dbReference>
<comment type="similarity">
    <text evidence="2">Belongs to the KdsC family.</text>
</comment>
<dbReference type="GO" id="GO:0046872">
    <property type="term" value="F:metal ion binding"/>
    <property type="evidence" value="ECO:0007669"/>
    <property type="project" value="UniProtKB-KW"/>
</dbReference>
<proteinExistence type="inferred from homology"/>
<gene>
    <name evidence="8" type="ORF">EDD80_11241</name>
</gene>
<evidence type="ECO:0000256" key="5">
    <source>
        <dbReference type="ARBA" id="ARBA00022801"/>
    </source>
</evidence>
<feature type="binding site" evidence="7">
    <location>
        <position position="16"/>
    </location>
    <ligand>
        <name>Mg(2+)</name>
        <dbReference type="ChEBI" id="CHEBI:18420"/>
    </ligand>
</feature>
<dbReference type="RefSeq" id="WP_132130182.1">
    <property type="nucleotide sequence ID" value="NZ_CP042432.1"/>
</dbReference>
<evidence type="ECO:0000256" key="4">
    <source>
        <dbReference type="ARBA" id="ARBA00022723"/>
    </source>
</evidence>
<name>A0A4R3KNS2_9SPHI</name>
<organism evidence="8 9">
    <name type="scientific">Anseongella ginsenosidimutans</name>
    <dbReference type="NCBI Taxonomy" id="496056"/>
    <lineage>
        <taxon>Bacteria</taxon>
        <taxon>Pseudomonadati</taxon>
        <taxon>Bacteroidota</taxon>
        <taxon>Sphingobacteriia</taxon>
        <taxon>Sphingobacteriales</taxon>
        <taxon>Sphingobacteriaceae</taxon>
        <taxon>Anseongella</taxon>
    </lineage>
</organism>
<dbReference type="OrthoDB" id="9805604at2"/>
<dbReference type="SUPFAM" id="SSF56784">
    <property type="entry name" value="HAD-like"/>
    <property type="match status" value="1"/>
</dbReference>
<comment type="subunit">
    <text evidence="3">Homotetramer.</text>
</comment>
<dbReference type="InterPro" id="IPR023214">
    <property type="entry name" value="HAD_sf"/>
</dbReference>
<dbReference type="GO" id="GO:0016788">
    <property type="term" value="F:hydrolase activity, acting on ester bonds"/>
    <property type="evidence" value="ECO:0007669"/>
    <property type="project" value="InterPro"/>
</dbReference>
<dbReference type="AlphaFoldDB" id="A0A4R3KNS2"/>
<dbReference type="Gene3D" id="3.40.50.1000">
    <property type="entry name" value="HAD superfamily/HAD-like"/>
    <property type="match status" value="1"/>
</dbReference>
<protein>
    <submittedName>
        <fullName evidence="8">3-deoxy-D-manno-octulosonate 8-phosphate phosphatase (KDO 8-P phosphatase)</fullName>
    </submittedName>
</protein>
<keyword evidence="5" id="KW-0378">Hydrolase</keyword>
<dbReference type="InterPro" id="IPR010023">
    <property type="entry name" value="KdsC_fam"/>
</dbReference>
<dbReference type="EMBL" id="SMAD01000012">
    <property type="protein sequence ID" value="TCS85466.1"/>
    <property type="molecule type" value="Genomic_DNA"/>
</dbReference>
<dbReference type="PANTHER" id="PTHR21485">
    <property type="entry name" value="HAD SUPERFAMILY MEMBERS CMAS AND KDSC"/>
    <property type="match status" value="1"/>
</dbReference>
<reference evidence="8 9" key="1">
    <citation type="submission" date="2019-03" db="EMBL/GenBank/DDBJ databases">
        <title>Genomic Encyclopedia of Type Strains, Phase IV (KMG-IV): sequencing the most valuable type-strain genomes for metagenomic binning, comparative biology and taxonomic classification.</title>
        <authorList>
            <person name="Goeker M."/>
        </authorList>
    </citation>
    <scope>NUCLEOTIDE SEQUENCE [LARGE SCALE GENOMIC DNA]</scope>
    <source>
        <strain evidence="8 9">DSM 21100</strain>
    </source>
</reference>
<dbReference type="NCBIfam" id="TIGR01670">
    <property type="entry name" value="KdsC-phosphatas"/>
    <property type="match status" value="1"/>
</dbReference>
<keyword evidence="4 7" id="KW-0479">Metal-binding</keyword>
<dbReference type="SFLD" id="SFLDG01136">
    <property type="entry name" value="C1.6:_Phosphoserine_Phosphatas"/>
    <property type="match status" value="1"/>
</dbReference>
<evidence type="ECO:0000256" key="3">
    <source>
        <dbReference type="ARBA" id="ARBA00011881"/>
    </source>
</evidence>
<keyword evidence="9" id="KW-1185">Reference proteome</keyword>
<evidence type="ECO:0000313" key="9">
    <source>
        <dbReference type="Proteomes" id="UP000295807"/>
    </source>
</evidence>
<dbReference type="FunFam" id="3.40.50.1000:FF:000029">
    <property type="entry name" value="3-deoxy-D-manno-octulosonate 8-phosphate phosphatase KdsC"/>
    <property type="match status" value="1"/>
</dbReference>
<comment type="caution">
    <text evidence="8">The sequence shown here is derived from an EMBL/GenBank/DDBJ whole genome shotgun (WGS) entry which is preliminary data.</text>
</comment>
<dbReference type="SFLD" id="SFLDS00003">
    <property type="entry name" value="Haloacid_Dehalogenase"/>
    <property type="match status" value="1"/>
</dbReference>